<dbReference type="InterPro" id="IPR005112">
    <property type="entry name" value="dDENN_dom"/>
</dbReference>
<dbReference type="InterPro" id="IPR005113">
    <property type="entry name" value="uDENN_dom"/>
</dbReference>
<evidence type="ECO:0000313" key="5">
    <source>
        <dbReference type="EMBL" id="CAJ0609039.1"/>
    </source>
</evidence>
<feature type="domain" description="UDENN" evidence="4">
    <location>
        <begin position="16"/>
        <end position="387"/>
    </location>
</feature>
<evidence type="ECO:0000256" key="2">
    <source>
        <dbReference type="ARBA" id="ARBA00023329"/>
    </source>
</evidence>
<dbReference type="SMART" id="SM00801">
    <property type="entry name" value="dDENN"/>
    <property type="match status" value="1"/>
</dbReference>
<evidence type="ECO:0000256" key="3">
    <source>
        <dbReference type="SAM" id="MobiDB-lite"/>
    </source>
</evidence>
<dbReference type="InterPro" id="IPR040032">
    <property type="entry name" value="DENND1A/B/C"/>
</dbReference>
<dbReference type="InterPro" id="IPR001194">
    <property type="entry name" value="cDENN_dom"/>
</dbReference>
<dbReference type="PANTHER" id="PTHR13196">
    <property type="entry name" value="DENN DOMAIN-CONTAINING"/>
    <property type="match status" value="1"/>
</dbReference>
<dbReference type="Pfam" id="PF03456">
    <property type="entry name" value="uDENN"/>
    <property type="match status" value="1"/>
</dbReference>
<sequence>MTANKPLSSRHRVDMATLFDVFCEVGVNEQDGLAVILTKYPEDYNDETALKSVRQFSFPCGLKEVDSEAVQLFSFVLTDSQSRYTFGFCRFTPRNNTCICILSGFSWPGVFYKILNHVSLIMNKGTQDDLDAILTRIYHTDIPNTGDVLQFSCHNGMHKLEVKVPDVTKLPTLSEDKFMLEFYNAVSPRQMLAIYASLLKERRIIFTGRKLSQLSSCIHAASTLLYPMFWQSVFIPVLPESLLDMVMAPMPFLIGVPKQIMKANTQKELGEVVVVDLEDRTLQSAHNDVAEIPNEVIMYLKNQLKHSSDMGDSMSRTFLRANVLLFGGYRMGFVRSESTGVVHWDKEKFVREQKPSFQPFLSSLIGADGVQYLERFIEERCRSLNSGLPISDEFEREIANADKLKVQAVNPEAIQQAMQSVKENATDVFGALKDKMTGIQIGAKLNKLTPKEIRKTRNWTLKKSTKKSGFEPMSFENMQWGESTSRDDLPNPSLGETSGYEADSDSSREPSPSHEHSCRDVPVANLIDLDTPIENPSPFATYLNDGPIAASSTDFPAATPSTGFSVAHSSNQTNAFPYISPLPLRTTTTAEDLDLTTSFETNISAVRALPELPLGRVLICLDAAFHMVKGVARNEPTWRLYSTDTPSYSRVDFLLNIVSLQTRQR</sequence>
<accession>A0AA36HDZ1</accession>
<dbReference type="InterPro" id="IPR043153">
    <property type="entry name" value="DENN_C"/>
</dbReference>
<feature type="compositionally biased region" description="Basic and acidic residues" evidence="3">
    <location>
        <begin position="505"/>
        <end position="518"/>
    </location>
</feature>
<proteinExistence type="predicted"/>
<dbReference type="FunFam" id="3.40.50.11500:FF:000004">
    <property type="entry name" value="DENN domain-containing protein 2C isoform X1"/>
    <property type="match status" value="1"/>
</dbReference>
<dbReference type="Proteomes" id="UP001176961">
    <property type="component" value="Unassembled WGS sequence"/>
</dbReference>
<dbReference type="GO" id="GO:0005085">
    <property type="term" value="F:guanyl-nucleotide exchange factor activity"/>
    <property type="evidence" value="ECO:0007669"/>
    <property type="project" value="InterPro"/>
</dbReference>
<dbReference type="EMBL" id="CATQJL010000326">
    <property type="protein sequence ID" value="CAJ0609039.1"/>
    <property type="molecule type" value="Genomic_DNA"/>
</dbReference>
<dbReference type="AlphaFoldDB" id="A0AA36HDZ1"/>
<evidence type="ECO:0000259" key="4">
    <source>
        <dbReference type="PROSITE" id="PS50211"/>
    </source>
</evidence>
<reference evidence="5" key="1">
    <citation type="submission" date="2023-07" db="EMBL/GenBank/DDBJ databases">
        <authorList>
            <consortium name="CYATHOMIX"/>
        </authorList>
    </citation>
    <scope>NUCLEOTIDE SEQUENCE</scope>
    <source>
        <strain evidence="5">N/A</strain>
    </source>
</reference>
<organism evidence="5 6">
    <name type="scientific">Cylicocyclus nassatus</name>
    <name type="common">Nematode worm</name>
    <dbReference type="NCBI Taxonomy" id="53992"/>
    <lineage>
        <taxon>Eukaryota</taxon>
        <taxon>Metazoa</taxon>
        <taxon>Ecdysozoa</taxon>
        <taxon>Nematoda</taxon>
        <taxon>Chromadorea</taxon>
        <taxon>Rhabditida</taxon>
        <taxon>Rhabditina</taxon>
        <taxon>Rhabditomorpha</taxon>
        <taxon>Strongyloidea</taxon>
        <taxon>Strongylidae</taxon>
        <taxon>Cylicocyclus</taxon>
    </lineage>
</organism>
<keyword evidence="6" id="KW-1185">Reference proteome</keyword>
<name>A0AA36HDZ1_CYLNA</name>
<dbReference type="PROSITE" id="PS50211">
    <property type="entry name" value="DENN"/>
    <property type="match status" value="1"/>
</dbReference>
<comment type="subcellular location">
    <subcellularLocation>
        <location evidence="1">Cytoplasmic vesicle</location>
        <location evidence="1">Clathrin-coated vesicle</location>
    </subcellularLocation>
</comment>
<comment type="caution">
    <text evidence="5">The sequence shown here is derived from an EMBL/GenBank/DDBJ whole genome shotgun (WGS) entry which is preliminary data.</text>
</comment>
<dbReference type="Pfam" id="PF03455">
    <property type="entry name" value="dDENN"/>
    <property type="match status" value="1"/>
</dbReference>
<dbReference type="Gene3D" id="3.40.50.11500">
    <property type="match status" value="1"/>
</dbReference>
<dbReference type="SMART" id="SM00800">
    <property type="entry name" value="uDENN"/>
    <property type="match status" value="1"/>
</dbReference>
<dbReference type="GO" id="GO:0030136">
    <property type="term" value="C:clathrin-coated vesicle"/>
    <property type="evidence" value="ECO:0007669"/>
    <property type="project" value="UniProtKB-SubCell"/>
</dbReference>
<dbReference type="PANTHER" id="PTHR13196:SF14">
    <property type="entry name" value="UDENN DOMAIN-CONTAINING PROTEIN"/>
    <property type="match status" value="1"/>
</dbReference>
<dbReference type="GO" id="GO:0006897">
    <property type="term" value="P:endocytosis"/>
    <property type="evidence" value="ECO:0007669"/>
    <property type="project" value="TreeGrafter"/>
</dbReference>
<dbReference type="Gene3D" id="3.30.450.200">
    <property type="match status" value="1"/>
</dbReference>
<evidence type="ECO:0000313" key="6">
    <source>
        <dbReference type="Proteomes" id="UP001176961"/>
    </source>
</evidence>
<dbReference type="FunFam" id="3.30.450.200:FF:000003">
    <property type="entry name" value="DENN domain containing 1A"/>
    <property type="match status" value="1"/>
</dbReference>
<dbReference type="InterPro" id="IPR037516">
    <property type="entry name" value="Tripartite_DENN"/>
</dbReference>
<dbReference type="GO" id="GO:0032456">
    <property type="term" value="P:endocytic recycling"/>
    <property type="evidence" value="ECO:0007669"/>
    <property type="project" value="TreeGrafter"/>
</dbReference>
<evidence type="ECO:0000256" key="1">
    <source>
        <dbReference type="ARBA" id="ARBA00004132"/>
    </source>
</evidence>
<feature type="region of interest" description="Disordered" evidence="3">
    <location>
        <begin position="456"/>
        <end position="518"/>
    </location>
</feature>
<dbReference type="Pfam" id="PF02141">
    <property type="entry name" value="DENN"/>
    <property type="match status" value="1"/>
</dbReference>
<protein>
    <recommendedName>
        <fullName evidence="4">UDENN domain-containing protein</fullName>
    </recommendedName>
</protein>
<dbReference type="GO" id="GO:1901981">
    <property type="term" value="F:phosphatidylinositol phosphate binding"/>
    <property type="evidence" value="ECO:0007669"/>
    <property type="project" value="TreeGrafter"/>
</dbReference>
<dbReference type="GO" id="GO:0005829">
    <property type="term" value="C:cytosol"/>
    <property type="evidence" value="ECO:0007669"/>
    <property type="project" value="TreeGrafter"/>
</dbReference>
<keyword evidence="2" id="KW-0968">Cytoplasmic vesicle</keyword>
<dbReference type="SMART" id="SM00799">
    <property type="entry name" value="DENN"/>
    <property type="match status" value="1"/>
</dbReference>
<gene>
    <name evidence="5" type="ORF">CYNAS_LOCUS21022</name>
</gene>